<evidence type="ECO:0000313" key="2">
    <source>
        <dbReference type="Proteomes" id="UP000053144"/>
    </source>
</evidence>
<evidence type="ECO:0000313" key="1">
    <source>
        <dbReference type="EMBL" id="KOM33001.1"/>
    </source>
</evidence>
<protein>
    <submittedName>
        <fullName evidence="1">Uncharacterized protein</fullName>
    </submittedName>
</protein>
<name>A0A0L9TR93_PHAAN</name>
<dbReference type="EMBL" id="CM003371">
    <property type="protein sequence ID" value="KOM33001.1"/>
    <property type="molecule type" value="Genomic_DNA"/>
</dbReference>
<organism evidence="1 2">
    <name type="scientific">Phaseolus angularis</name>
    <name type="common">Azuki bean</name>
    <name type="synonym">Vigna angularis</name>
    <dbReference type="NCBI Taxonomy" id="3914"/>
    <lineage>
        <taxon>Eukaryota</taxon>
        <taxon>Viridiplantae</taxon>
        <taxon>Streptophyta</taxon>
        <taxon>Embryophyta</taxon>
        <taxon>Tracheophyta</taxon>
        <taxon>Spermatophyta</taxon>
        <taxon>Magnoliopsida</taxon>
        <taxon>eudicotyledons</taxon>
        <taxon>Gunneridae</taxon>
        <taxon>Pentapetalae</taxon>
        <taxon>rosids</taxon>
        <taxon>fabids</taxon>
        <taxon>Fabales</taxon>
        <taxon>Fabaceae</taxon>
        <taxon>Papilionoideae</taxon>
        <taxon>50 kb inversion clade</taxon>
        <taxon>NPAAA clade</taxon>
        <taxon>indigoferoid/millettioid clade</taxon>
        <taxon>Phaseoleae</taxon>
        <taxon>Vigna</taxon>
    </lineage>
</organism>
<gene>
    <name evidence="1" type="ORF">LR48_Vigan01g255700</name>
</gene>
<accession>A0A0L9TR93</accession>
<dbReference type="Gramene" id="KOM33001">
    <property type="protein sequence ID" value="KOM33001"/>
    <property type="gene ID" value="LR48_Vigan01g255700"/>
</dbReference>
<proteinExistence type="predicted"/>
<reference evidence="2" key="1">
    <citation type="journal article" date="2015" name="Proc. Natl. Acad. Sci. U.S.A.">
        <title>Genome sequencing of adzuki bean (Vigna angularis) provides insight into high starch and low fat accumulation and domestication.</title>
        <authorList>
            <person name="Yang K."/>
            <person name="Tian Z."/>
            <person name="Chen C."/>
            <person name="Luo L."/>
            <person name="Zhao B."/>
            <person name="Wang Z."/>
            <person name="Yu L."/>
            <person name="Li Y."/>
            <person name="Sun Y."/>
            <person name="Li W."/>
            <person name="Chen Y."/>
            <person name="Li Y."/>
            <person name="Zhang Y."/>
            <person name="Ai D."/>
            <person name="Zhao J."/>
            <person name="Shang C."/>
            <person name="Ma Y."/>
            <person name="Wu B."/>
            <person name="Wang M."/>
            <person name="Gao L."/>
            <person name="Sun D."/>
            <person name="Zhang P."/>
            <person name="Guo F."/>
            <person name="Wang W."/>
            <person name="Li Y."/>
            <person name="Wang J."/>
            <person name="Varshney R.K."/>
            <person name="Wang J."/>
            <person name="Ling H.Q."/>
            <person name="Wan P."/>
        </authorList>
    </citation>
    <scope>NUCLEOTIDE SEQUENCE</scope>
    <source>
        <strain evidence="2">cv. Jingnong 6</strain>
    </source>
</reference>
<dbReference type="Proteomes" id="UP000053144">
    <property type="component" value="Chromosome 1"/>
</dbReference>
<sequence length="62" mass="6940">MEIVSSNFLDFGSIESIPDRFNSGRRSRIVEESSSQINTIGTSLFSHTTAYQNSDHITELCI</sequence>
<dbReference type="AlphaFoldDB" id="A0A0L9TR93"/>